<feature type="transmembrane region" description="Helical" evidence="6">
    <location>
        <begin position="336"/>
        <end position="358"/>
    </location>
</feature>
<keyword evidence="3 6" id="KW-1133">Transmembrane helix</keyword>
<dbReference type="Gene3D" id="3.90.550.10">
    <property type="entry name" value="Spore Coat Polysaccharide Biosynthesis Protein SpsA, Chain A"/>
    <property type="match status" value="1"/>
</dbReference>
<keyword evidence="9" id="KW-0328">Glycosyltransferase</keyword>
<feature type="transmembrane region" description="Helical" evidence="6">
    <location>
        <begin position="364"/>
        <end position="388"/>
    </location>
</feature>
<gene>
    <name evidence="9" type="ORF">Asru_0141_02</name>
</gene>
<dbReference type="InterPro" id="IPR029044">
    <property type="entry name" value="Nucleotide-diphossugar_trans"/>
</dbReference>
<dbReference type="InterPro" id="IPR007267">
    <property type="entry name" value="GtrA_DPMS_TM"/>
</dbReference>
<reference evidence="9 10" key="1">
    <citation type="submission" date="2012-11" db="EMBL/GenBank/DDBJ databases">
        <title>Whole genome sequence of Acidisphaera rubrifaciens HS-AP3.</title>
        <authorList>
            <person name="Azuma Y."/>
            <person name="Higashiura N."/>
            <person name="Hirakawa H."/>
            <person name="Matsushita K."/>
        </authorList>
    </citation>
    <scope>NUCLEOTIDE SEQUENCE [LARGE SCALE GENOMIC DNA]</scope>
    <source>
        <strain evidence="9 10">HS-AP3</strain>
    </source>
</reference>
<dbReference type="GO" id="GO:0016020">
    <property type="term" value="C:membrane"/>
    <property type="evidence" value="ECO:0007669"/>
    <property type="project" value="UniProtKB-SubCell"/>
</dbReference>
<evidence type="ECO:0000256" key="5">
    <source>
        <dbReference type="SAM" id="MobiDB-lite"/>
    </source>
</evidence>
<comment type="caution">
    <text evidence="9">The sequence shown here is derived from an EMBL/GenBank/DDBJ whole genome shotgun (WGS) entry which is preliminary data.</text>
</comment>
<feature type="transmembrane region" description="Helical" evidence="6">
    <location>
        <begin position="300"/>
        <end position="316"/>
    </location>
</feature>
<dbReference type="Proteomes" id="UP000032680">
    <property type="component" value="Unassembled WGS sequence"/>
</dbReference>
<sequence length="391" mass="40982">MTVTLRDGQTPIPAAASPATAPPAAALDLSVVVPCYNEAANVAPLVAALDTALAGLAWEVIFVDDNSPDGTAAAARALAQHDPRVRCIRRIGRRGLASAVIEGALASSAAAIAVMDGDLQHDETILPAMLDAVRSGRADLAVGSRFAAGADAGGLSSPWRHRLSESGIRLAQSFLPVRLSDPLSGYFLLSRALFERLAPSLTGQGFKILLDLVLTAGPGLRVAEVPFRFRAREAGESKLDVLVLVQFAGLILDRLVLRRFLGGVVPLRFIAFALVGALGVLVHLAVLEAGFAGLHLHFELAQSLATVAAMAFNFALNNQVTYRDQRLRGPRVWSGLLLFMLVCGIGAIANVGIAQALYAQHTPGLAAGATGAVIGVVWNYAVSATLVWRAR</sequence>
<dbReference type="Pfam" id="PF00535">
    <property type="entry name" value="Glycos_transf_2"/>
    <property type="match status" value="1"/>
</dbReference>
<feature type="compositionally biased region" description="Low complexity" evidence="5">
    <location>
        <begin position="11"/>
        <end position="20"/>
    </location>
</feature>
<dbReference type="AlphaFoldDB" id="A0A0D6P4J6"/>
<keyword evidence="2 6" id="KW-0812">Transmembrane</keyword>
<organism evidence="9 10">
    <name type="scientific">Acidisphaera rubrifaciens HS-AP3</name>
    <dbReference type="NCBI Taxonomy" id="1231350"/>
    <lineage>
        <taxon>Bacteria</taxon>
        <taxon>Pseudomonadati</taxon>
        <taxon>Pseudomonadota</taxon>
        <taxon>Alphaproteobacteria</taxon>
        <taxon>Acetobacterales</taxon>
        <taxon>Acetobacteraceae</taxon>
        <taxon>Acidisphaera</taxon>
    </lineage>
</organism>
<keyword evidence="10" id="KW-1185">Reference proteome</keyword>
<feature type="domain" description="Glycosyltransferase 2-like" evidence="7">
    <location>
        <begin position="30"/>
        <end position="197"/>
    </location>
</feature>
<evidence type="ECO:0000256" key="2">
    <source>
        <dbReference type="ARBA" id="ARBA00022692"/>
    </source>
</evidence>
<evidence type="ECO:0000259" key="8">
    <source>
        <dbReference type="Pfam" id="PF04138"/>
    </source>
</evidence>
<accession>A0A0D6P4J6</accession>
<evidence type="ECO:0000256" key="1">
    <source>
        <dbReference type="ARBA" id="ARBA00004141"/>
    </source>
</evidence>
<evidence type="ECO:0000313" key="9">
    <source>
        <dbReference type="EMBL" id="GAN76670.1"/>
    </source>
</evidence>
<evidence type="ECO:0000313" key="10">
    <source>
        <dbReference type="Proteomes" id="UP000032680"/>
    </source>
</evidence>
<dbReference type="PANTHER" id="PTHR48090">
    <property type="entry name" value="UNDECAPRENYL-PHOSPHATE 4-DEOXY-4-FORMAMIDO-L-ARABINOSE TRANSFERASE-RELATED"/>
    <property type="match status" value="1"/>
</dbReference>
<dbReference type="RefSeq" id="WP_048860532.1">
    <property type="nucleotide sequence ID" value="NZ_BANB01000141.1"/>
</dbReference>
<evidence type="ECO:0000256" key="4">
    <source>
        <dbReference type="ARBA" id="ARBA00023136"/>
    </source>
</evidence>
<dbReference type="PANTHER" id="PTHR48090:SF7">
    <property type="entry name" value="RFBJ PROTEIN"/>
    <property type="match status" value="1"/>
</dbReference>
<evidence type="ECO:0000256" key="3">
    <source>
        <dbReference type="ARBA" id="ARBA00022989"/>
    </source>
</evidence>
<dbReference type="OrthoDB" id="9811222at2"/>
<dbReference type="GO" id="GO:0000271">
    <property type="term" value="P:polysaccharide biosynthetic process"/>
    <property type="evidence" value="ECO:0007669"/>
    <property type="project" value="InterPro"/>
</dbReference>
<keyword evidence="9" id="KW-0808">Transferase</keyword>
<name>A0A0D6P4J6_9PROT</name>
<dbReference type="InterPro" id="IPR050256">
    <property type="entry name" value="Glycosyltransferase_2"/>
</dbReference>
<dbReference type="SUPFAM" id="SSF53448">
    <property type="entry name" value="Nucleotide-diphospho-sugar transferases"/>
    <property type="match status" value="1"/>
</dbReference>
<feature type="domain" description="GtrA/DPMS transmembrane" evidence="8">
    <location>
        <begin position="272"/>
        <end position="388"/>
    </location>
</feature>
<dbReference type="GO" id="GO:0016757">
    <property type="term" value="F:glycosyltransferase activity"/>
    <property type="evidence" value="ECO:0007669"/>
    <property type="project" value="UniProtKB-KW"/>
</dbReference>
<evidence type="ECO:0000259" key="7">
    <source>
        <dbReference type="Pfam" id="PF00535"/>
    </source>
</evidence>
<dbReference type="EMBL" id="BANB01000141">
    <property type="protein sequence ID" value="GAN76670.1"/>
    <property type="molecule type" value="Genomic_DNA"/>
</dbReference>
<comment type="subcellular location">
    <subcellularLocation>
        <location evidence="1">Membrane</location>
        <topology evidence="1">Multi-pass membrane protein</topology>
    </subcellularLocation>
</comment>
<protein>
    <submittedName>
        <fullName evidence="9">Dolichol-phosphate mannosyltransferase</fullName>
    </submittedName>
</protein>
<feature type="region of interest" description="Disordered" evidence="5">
    <location>
        <begin position="1"/>
        <end position="20"/>
    </location>
</feature>
<keyword evidence="4 6" id="KW-0472">Membrane</keyword>
<dbReference type="InterPro" id="IPR001173">
    <property type="entry name" value="Glyco_trans_2-like"/>
</dbReference>
<feature type="transmembrane region" description="Helical" evidence="6">
    <location>
        <begin position="269"/>
        <end position="294"/>
    </location>
</feature>
<dbReference type="Pfam" id="PF04138">
    <property type="entry name" value="GtrA_DPMS_TM"/>
    <property type="match status" value="1"/>
</dbReference>
<proteinExistence type="predicted"/>
<evidence type="ECO:0000256" key="6">
    <source>
        <dbReference type="SAM" id="Phobius"/>
    </source>
</evidence>